<dbReference type="Gene3D" id="3.40.220.10">
    <property type="entry name" value="Leucine Aminopeptidase, subunit E, domain 1"/>
    <property type="match status" value="1"/>
</dbReference>
<dbReference type="InterPro" id="IPR043472">
    <property type="entry name" value="Macro_dom-like"/>
</dbReference>
<name>A0ABR2WW70_9FUNG</name>
<dbReference type="PANTHER" id="PTHR11963:SF23">
    <property type="entry name" value="CYTOSOL AMINOPEPTIDASE"/>
    <property type="match status" value="1"/>
</dbReference>
<dbReference type="PROSITE" id="PS00631">
    <property type="entry name" value="CYTOSOL_AP"/>
    <property type="match status" value="1"/>
</dbReference>
<proteinExistence type="inferred from homology"/>
<dbReference type="SUPFAM" id="SSF52949">
    <property type="entry name" value="Macro domain-like"/>
    <property type="match status" value="1"/>
</dbReference>
<dbReference type="InterPro" id="IPR023042">
    <property type="entry name" value="Peptidase_M17_leu_NH2_pept"/>
</dbReference>
<comment type="similarity">
    <text evidence="3">Belongs to the peptidase M17 family.</text>
</comment>
<evidence type="ECO:0000256" key="2">
    <source>
        <dbReference type="ARBA" id="ARBA00001585"/>
    </source>
</evidence>
<evidence type="ECO:0000256" key="4">
    <source>
        <dbReference type="ARBA" id="ARBA00022438"/>
    </source>
</evidence>
<keyword evidence="6" id="KW-0378">Hydrolase</keyword>
<dbReference type="Gene3D" id="3.40.630.10">
    <property type="entry name" value="Zn peptidases"/>
    <property type="match status" value="1"/>
</dbReference>
<keyword evidence="9" id="KW-1185">Reference proteome</keyword>
<gene>
    <name evidence="8" type="ORF">K7432_005736</name>
</gene>
<dbReference type="Proteomes" id="UP001479436">
    <property type="component" value="Unassembled WGS sequence"/>
</dbReference>
<dbReference type="InterPro" id="IPR000819">
    <property type="entry name" value="Peptidase_M17_C"/>
</dbReference>
<dbReference type="NCBIfam" id="NF002073">
    <property type="entry name" value="PRK00913.1-2"/>
    <property type="match status" value="1"/>
</dbReference>
<evidence type="ECO:0000256" key="3">
    <source>
        <dbReference type="ARBA" id="ARBA00009528"/>
    </source>
</evidence>
<keyword evidence="5" id="KW-0645">Protease</keyword>
<evidence type="ECO:0000256" key="6">
    <source>
        <dbReference type="ARBA" id="ARBA00022801"/>
    </source>
</evidence>
<reference evidence="8 9" key="1">
    <citation type="submission" date="2023-04" db="EMBL/GenBank/DDBJ databases">
        <title>Genome of Basidiobolus ranarum AG-B5.</title>
        <authorList>
            <person name="Stajich J.E."/>
            <person name="Carter-House D."/>
            <person name="Gryganskyi A."/>
        </authorList>
    </citation>
    <scope>NUCLEOTIDE SEQUENCE [LARGE SCALE GENOMIC DNA]</scope>
    <source>
        <strain evidence="8 9">AG-B5</strain>
    </source>
</reference>
<dbReference type="CDD" id="cd00433">
    <property type="entry name" value="Peptidase_M17"/>
    <property type="match status" value="1"/>
</dbReference>
<dbReference type="InterPro" id="IPR008283">
    <property type="entry name" value="Peptidase_M17_N"/>
</dbReference>
<dbReference type="Pfam" id="PF02789">
    <property type="entry name" value="Peptidase_M17_N"/>
    <property type="match status" value="1"/>
</dbReference>
<protein>
    <recommendedName>
        <fullName evidence="7">Cytosol aminopeptidase domain-containing protein</fullName>
    </recommendedName>
</protein>
<dbReference type="Pfam" id="PF00883">
    <property type="entry name" value="Peptidase_M17"/>
    <property type="match status" value="1"/>
</dbReference>
<dbReference type="InterPro" id="IPR011356">
    <property type="entry name" value="Leucine_aapep/pepB"/>
</dbReference>
<feature type="domain" description="Cytosol aminopeptidase" evidence="7">
    <location>
        <begin position="351"/>
        <end position="358"/>
    </location>
</feature>
<evidence type="ECO:0000313" key="9">
    <source>
        <dbReference type="Proteomes" id="UP001479436"/>
    </source>
</evidence>
<evidence type="ECO:0000256" key="5">
    <source>
        <dbReference type="ARBA" id="ARBA00022670"/>
    </source>
</evidence>
<comment type="catalytic activity">
    <reaction evidence="2">
        <text>Release of N-terminal proline from a peptide.</text>
        <dbReference type="EC" id="3.4.11.5"/>
    </reaction>
</comment>
<comment type="caution">
    <text evidence="8">The sequence shown here is derived from an EMBL/GenBank/DDBJ whole genome shotgun (WGS) entry which is preliminary data.</text>
</comment>
<sequence>MSFLRISKNATALSKLSKSHFSTSLRMSQQPEGLILGVYKDLNLTNSVKALDEKVQIQLTEQLKNSGATGKLGELRVLYGLENLPKQVAVVGLGKDAEVSVAENMEKARKAAAIGARALREQGVKTIAIDAMSSLQGAAEGSKLGLYSFNGLKAPSSRKPLVEVTPFEQSEQESSAWKSGLIFSEAQNFARILAETPANHMTPRLFADQVASKLSPLENVEVIVRDSDWAEEMNMGAFLSVTRGSAAPARFVEIHYKGGKENEKPLALVGKGVTFDSGGISIKPSANMHLMKGDMGGAAAVAGTMFGIASLQLPVNVIACIPLCENMPSGTATKPGDVITAMNGKTIEVLNTDAEGRLILADAIYYASSTFKPHTLIDVATLTGAMVIALGSVFSGVFTNSDSLWKQLDNAGQNTSDAFWRMPLHSDYLKLINDSPVADLMNVGSRAGGSCTAAIFLQEFVAGLDDEDIDESEKIRFAHIDIAGTMDSGSTNGYTIKGMTGRPTRSLIEFARTFQ</sequence>
<dbReference type="EMBL" id="JASJQH010000234">
    <property type="protein sequence ID" value="KAK9765714.1"/>
    <property type="molecule type" value="Genomic_DNA"/>
</dbReference>
<comment type="catalytic activity">
    <reaction evidence="1">
        <text>Release of an N-terminal amino acid, Xaa-|-Yaa-, in which Xaa is preferably Leu, but may be other amino acids including Pro although not Arg or Lys, and Yaa may be Pro. Amino acid amides and methyl esters are also readily hydrolyzed, but rates on arylamides are exceedingly low.</text>
        <dbReference type="EC" id="3.4.11.1"/>
    </reaction>
</comment>
<organism evidence="8 9">
    <name type="scientific">Basidiobolus ranarum</name>
    <dbReference type="NCBI Taxonomy" id="34480"/>
    <lineage>
        <taxon>Eukaryota</taxon>
        <taxon>Fungi</taxon>
        <taxon>Fungi incertae sedis</taxon>
        <taxon>Zoopagomycota</taxon>
        <taxon>Entomophthoromycotina</taxon>
        <taxon>Basidiobolomycetes</taxon>
        <taxon>Basidiobolales</taxon>
        <taxon>Basidiobolaceae</taxon>
        <taxon>Basidiobolus</taxon>
    </lineage>
</organism>
<dbReference type="SUPFAM" id="SSF53187">
    <property type="entry name" value="Zn-dependent exopeptidases"/>
    <property type="match status" value="1"/>
</dbReference>
<evidence type="ECO:0000259" key="7">
    <source>
        <dbReference type="PROSITE" id="PS00631"/>
    </source>
</evidence>
<keyword evidence="4" id="KW-0031">Aminopeptidase</keyword>
<accession>A0ABR2WW70</accession>
<dbReference type="PRINTS" id="PR00481">
    <property type="entry name" value="LAMNOPPTDASE"/>
</dbReference>
<dbReference type="HAMAP" id="MF_00181">
    <property type="entry name" value="Cytosol_peptidase_M17"/>
    <property type="match status" value="1"/>
</dbReference>
<dbReference type="NCBIfam" id="NF002074">
    <property type="entry name" value="PRK00913.1-4"/>
    <property type="match status" value="1"/>
</dbReference>
<dbReference type="PANTHER" id="PTHR11963">
    <property type="entry name" value="LEUCINE AMINOPEPTIDASE-RELATED"/>
    <property type="match status" value="1"/>
</dbReference>
<evidence type="ECO:0000256" key="1">
    <source>
        <dbReference type="ARBA" id="ARBA00000135"/>
    </source>
</evidence>
<evidence type="ECO:0000313" key="8">
    <source>
        <dbReference type="EMBL" id="KAK9765714.1"/>
    </source>
</evidence>